<dbReference type="AlphaFoldDB" id="A0A8H7RFE4"/>
<evidence type="ECO:0000256" key="1">
    <source>
        <dbReference type="SAM" id="MobiDB-lite"/>
    </source>
</evidence>
<feature type="transmembrane region" description="Helical" evidence="2">
    <location>
        <begin position="50"/>
        <end position="69"/>
    </location>
</feature>
<keyword evidence="2" id="KW-1133">Transmembrane helix</keyword>
<dbReference type="OrthoDB" id="2242679at2759"/>
<feature type="compositionally biased region" description="Basic and acidic residues" evidence="1">
    <location>
        <begin position="251"/>
        <end position="260"/>
    </location>
</feature>
<keyword evidence="5" id="KW-1185">Reference proteome</keyword>
<name>A0A8H7RFE4_9FUNG</name>
<feature type="signal peptide" evidence="3">
    <location>
        <begin position="1"/>
        <end position="22"/>
    </location>
</feature>
<keyword evidence="2" id="KW-0472">Membrane</keyword>
<feature type="compositionally biased region" description="Polar residues" evidence="1">
    <location>
        <begin position="219"/>
        <end position="247"/>
    </location>
</feature>
<evidence type="ECO:0000256" key="3">
    <source>
        <dbReference type="SAM" id="SignalP"/>
    </source>
</evidence>
<gene>
    <name evidence="4" type="ORF">INT47_007822</name>
</gene>
<feature type="transmembrane region" description="Helical" evidence="2">
    <location>
        <begin position="81"/>
        <end position="100"/>
    </location>
</feature>
<dbReference type="EMBL" id="JAEPRD010000018">
    <property type="protein sequence ID" value="KAG2208723.1"/>
    <property type="molecule type" value="Genomic_DNA"/>
</dbReference>
<comment type="caution">
    <text evidence="4">The sequence shown here is derived from an EMBL/GenBank/DDBJ whole genome shotgun (WGS) entry which is preliminary data.</text>
</comment>
<keyword evidence="2" id="KW-0812">Transmembrane</keyword>
<accession>A0A8H7RFE4</accession>
<evidence type="ECO:0000313" key="4">
    <source>
        <dbReference type="EMBL" id="KAG2208723.1"/>
    </source>
</evidence>
<reference evidence="4" key="1">
    <citation type="submission" date="2020-12" db="EMBL/GenBank/DDBJ databases">
        <title>Metabolic potential, ecology and presence of endohyphal bacteria is reflected in genomic diversity of Mucoromycotina.</title>
        <authorList>
            <person name="Muszewska A."/>
            <person name="Okrasinska A."/>
            <person name="Steczkiewicz K."/>
            <person name="Drgas O."/>
            <person name="Orlowska M."/>
            <person name="Perlinska-Lenart U."/>
            <person name="Aleksandrzak-Piekarczyk T."/>
            <person name="Szatraj K."/>
            <person name="Zielenkiewicz U."/>
            <person name="Pilsyk S."/>
            <person name="Malc E."/>
            <person name="Mieczkowski P."/>
            <person name="Kruszewska J.S."/>
            <person name="Biernat P."/>
            <person name="Pawlowska J."/>
        </authorList>
    </citation>
    <scope>NUCLEOTIDE SEQUENCE</scope>
    <source>
        <strain evidence="4">WA0000017839</strain>
    </source>
</reference>
<feature type="transmembrane region" description="Helical" evidence="2">
    <location>
        <begin position="127"/>
        <end position="145"/>
    </location>
</feature>
<evidence type="ECO:0000256" key="2">
    <source>
        <dbReference type="SAM" id="Phobius"/>
    </source>
</evidence>
<protein>
    <submittedName>
        <fullName evidence="4">Uncharacterized protein</fullName>
    </submittedName>
</protein>
<proteinExistence type="predicted"/>
<dbReference type="Proteomes" id="UP000603453">
    <property type="component" value="Unassembled WGS sequence"/>
</dbReference>
<evidence type="ECO:0000313" key="5">
    <source>
        <dbReference type="Proteomes" id="UP000603453"/>
    </source>
</evidence>
<sequence>MKWMNTLIFSKIILCLELFAQSVVLATEAVSNAQYKKFPPSGIMIGYTGQSLLVIIVAILLILLTVLVFRNVGRVIFATSWKIALSCVGFSMASVAFRSFSSGFIVNEQSAYCKVSHKNPYINSYNITSYFIVIGAAVWIPFGFCRSEEYLPDPPMNAERHQIRSTHGQQRMFTHRPHQDEDNNSVLNNEGTREELPSYFEMMRPPSYKNMSLPAETQALNDMNDSSPSNESTHQSRPPSINDQRYTSVVVDEHRTMHTN</sequence>
<keyword evidence="3" id="KW-0732">Signal</keyword>
<organism evidence="4 5">
    <name type="scientific">Mucor saturninus</name>
    <dbReference type="NCBI Taxonomy" id="64648"/>
    <lineage>
        <taxon>Eukaryota</taxon>
        <taxon>Fungi</taxon>
        <taxon>Fungi incertae sedis</taxon>
        <taxon>Mucoromycota</taxon>
        <taxon>Mucoromycotina</taxon>
        <taxon>Mucoromycetes</taxon>
        <taxon>Mucorales</taxon>
        <taxon>Mucorineae</taxon>
        <taxon>Mucoraceae</taxon>
        <taxon>Mucor</taxon>
    </lineage>
</organism>
<feature type="chain" id="PRO_5034441818" evidence="3">
    <location>
        <begin position="23"/>
        <end position="260"/>
    </location>
</feature>
<feature type="region of interest" description="Disordered" evidence="1">
    <location>
        <begin position="219"/>
        <end position="260"/>
    </location>
</feature>
<feature type="region of interest" description="Disordered" evidence="1">
    <location>
        <begin position="174"/>
        <end position="193"/>
    </location>
</feature>